<organism evidence="1 2">
    <name type="scientific">Halogranum salarium B-1</name>
    <dbReference type="NCBI Taxonomy" id="1210908"/>
    <lineage>
        <taxon>Archaea</taxon>
        <taxon>Methanobacteriati</taxon>
        <taxon>Methanobacteriota</taxon>
        <taxon>Stenosarchaea group</taxon>
        <taxon>Halobacteria</taxon>
        <taxon>Halobacteriales</taxon>
        <taxon>Haloferacaceae</taxon>
    </lineage>
</organism>
<comment type="caution">
    <text evidence="1">The sequence shown here is derived from an EMBL/GenBank/DDBJ whole genome shotgun (WGS) entry which is preliminary data.</text>
</comment>
<dbReference type="AlphaFoldDB" id="J2ZIC4"/>
<name>J2ZIC4_9EURY</name>
<protein>
    <submittedName>
        <fullName evidence="1">Uncharacterized protein</fullName>
    </submittedName>
</protein>
<evidence type="ECO:0000313" key="1">
    <source>
        <dbReference type="EMBL" id="EJN60465.1"/>
    </source>
</evidence>
<reference evidence="1 2" key="1">
    <citation type="journal article" date="2012" name="J. Bacteriol.">
        <title>Draft Genome Sequence of the Extremely Halophilic Archaeon Halogranum salarium B-1T.</title>
        <authorList>
            <person name="Kim K.K."/>
            <person name="Lee K.C."/>
            <person name="Lee J.S."/>
        </authorList>
    </citation>
    <scope>NUCLEOTIDE SEQUENCE [LARGE SCALE GENOMIC DNA]</scope>
    <source>
        <strain evidence="1 2">B-1</strain>
    </source>
</reference>
<evidence type="ECO:0000313" key="2">
    <source>
        <dbReference type="Proteomes" id="UP000007813"/>
    </source>
</evidence>
<sequence length="318" mass="37603">MSEFYLSKSAIDELKLEFIQSYDDDYWSVRISMMDFVLNNLDEFEDSLDYDREVRDHLQRIARSEYRYLFYHSTEALLSIVRSIASQGLTWIDVRETYTNDLYEFIDDSLTTDGILDDLRYVFYANSDLVDRRSAMDESIEFIRRYLLRIGDLYKSDNVYNEYKHGLRLMTSKSRIQIDIPGDEFDSEFLNSDSVTETETGVRWTPMDSDVLLYLNKAEWDQDPETGKKHWSLEKVISALEFDLYRRLSRINADLISQIFSLWRVVLNVDEGAEEEATIKIYDHLDIEDIFKSTNEMSKFTVGRYFPQSSEDAALYKV</sequence>
<dbReference type="Proteomes" id="UP000007813">
    <property type="component" value="Unassembled WGS sequence"/>
</dbReference>
<dbReference type="RefSeq" id="WP_009366182.1">
    <property type="nucleotide sequence ID" value="NZ_ALJD01000003.1"/>
</dbReference>
<gene>
    <name evidence="1" type="ORF">HSB1_10680</name>
</gene>
<dbReference type="EMBL" id="ALJD01000003">
    <property type="protein sequence ID" value="EJN60465.1"/>
    <property type="molecule type" value="Genomic_DNA"/>
</dbReference>
<proteinExistence type="predicted"/>
<dbReference type="OrthoDB" id="386368at2157"/>
<accession>J2ZIC4</accession>